<evidence type="ECO:0000313" key="7">
    <source>
        <dbReference type="Proteomes" id="UP000006727"/>
    </source>
</evidence>
<dbReference type="PRINTS" id="PR00463">
    <property type="entry name" value="EP450I"/>
</dbReference>
<dbReference type="Gramene" id="Pp3c23_22290V3.2">
    <property type="protein sequence ID" value="Pp3c23_22290V3.2"/>
    <property type="gene ID" value="Pp3c23_22290"/>
</dbReference>
<protein>
    <submittedName>
        <fullName evidence="5 6">Uncharacterized protein</fullName>
    </submittedName>
</protein>
<proteinExistence type="inferred from homology"/>
<dbReference type="PANTHER" id="PTHR47944">
    <property type="entry name" value="CYTOCHROME P450 98A9"/>
    <property type="match status" value="1"/>
</dbReference>
<dbReference type="GO" id="GO:0044550">
    <property type="term" value="P:secondary metabolite biosynthetic process"/>
    <property type="evidence" value="ECO:0007669"/>
    <property type="project" value="UniProtKB-ARBA"/>
</dbReference>
<keyword evidence="7" id="KW-1185">Reference proteome</keyword>
<dbReference type="GO" id="GO:0004497">
    <property type="term" value="F:monooxygenase activity"/>
    <property type="evidence" value="ECO:0007669"/>
    <property type="project" value="InterPro"/>
</dbReference>
<comment type="similarity">
    <text evidence="1">Belongs to the cytochrome P450 family.</text>
</comment>
<sequence length="210" mass="23604">MECCVLLDQVEDATLGVEITHQHVKSVLRSRINMSKVCSWSLEKILFWWTLPTKSSTVVVGKSLRVHEAEIPNLLYLQAICKEVFCLHPTTPLLYPHVNQHACTVFGYDILAGTSMLVNVGAIVQDPSIWEDPLVFKPERFLERHSHLDCPGIGLSLTMVYILTATLLHCFEWSLPQDLLPEDLDMARAPGSLTVQANPLIAILKAWLSF</sequence>
<keyword evidence="4" id="KW-0408">Iron</keyword>
<dbReference type="InParanoid" id="A0A2K1IKD5"/>
<evidence type="ECO:0000313" key="6">
    <source>
        <dbReference type="EnsemblPlants" id="Pp3c23_22290V3.1"/>
    </source>
</evidence>
<dbReference type="GO" id="GO:0020037">
    <property type="term" value="F:heme binding"/>
    <property type="evidence" value="ECO:0007669"/>
    <property type="project" value="InterPro"/>
</dbReference>
<dbReference type="EMBL" id="ABEU02000023">
    <property type="protein sequence ID" value="PNR29745.1"/>
    <property type="molecule type" value="Genomic_DNA"/>
</dbReference>
<gene>
    <name evidence="5" type="ORF">PHYPA_028439</name>
</gene>
<dbReference type="Gene3D" id="1.10.630.10">
    <property type="entry name" value="Cytochrome P450"/>
    <property type="match status" value="1"/>
</dbReference>
<dbReference type="GO" id="GO:0005506">
    <property type="term" value="F:iron ion binding"/>
    <property type="evidence" value="ECO:0007669"/>
    <property type="project" value="InterPro"/>
</dbReference>
<dbReference type="PaxDb" id="3218-PP1S319_30V6.1"/>
<reference evidence="5 7" key="1">
    <citation type="journal article" date="2008" name="Science">
        <title>The Physcomitrella genome reveals evolutionary insights into the conquest of land by plants.</title>
        <authorList>
            <person name="Rensing S."/>
            <person name="Lang D."/>
            <person name="Zimmer A."/>
            <person name="Terry A."/>
            <person name="Salamov A."/>
            <person name="Shapiro H."/>
            <person name="Nishiyama T."/>
            <person name="Perroud P.-F."/>
            <person name="Lindquist E."/>
            <person name="Kamisugi Y."/>
            <person name="Tanahashi T."/>
            <person name="Sakakibara K."/>
            <person name="Fujita T."/>
            <person name="Oishi K."/>
            <person name="Shin-I T."/>
            <person name="Kuroki Y."/>
            <person name="Toyoda A."/>
            <person name="Suzuki Y."/>
            <person name="Hashimoto A."/>
            <person name="Yamaguchi K."/>
            <person name="Sugano A."/>
            <person name="Kohara Y."/>
            <person name="Fujiyama A."/>
            <person name="Anterola A."/>
            <person name="Aoki S."/>
            <person name="Ashton N."/>
            <person name="Barbazuk W.B."/>
            <person name="Barker E."/>
            <person name="Bennetzen J."/>
            <person name="Bezanilla M."/>
            <person name="Blankenship R."/>
            <person name="Cho S.H."/>
            <person name="Dutcher S."/>
            <person name="Estelle M."/>
            <person name="Fawcett J.A."/>
            <person name="Gundlach H."/>
            <person name="Hanada K."/>
            <person name="Heyl A."/>
            <person name="Hicks K.A."/>
            <person name="Hugh J."/>
            <person name="Lohr M."/>
            <person name="Mayer K."/>
            <person name="Melkozernov A."/>
            <person name="Murata T."/>
            <person name="Nelson D."/>
            <person name="Pils B."/>
            <person name="Prigge M."/>
            <person name="Reiss B."/>
            <person name="Renner T."/>
            <person name="Rombauts S."/>
            <person name="Rushton P."/>
            <person name="Sanderfoot A."/>
            <person name="Schween G."/>
            <person name="Shiu S.-H."/>
            <person name="Stueber K."/>
            <person name="Theodoulou F.L."/>
            <person name="Tu H."/>
            <person name="Van de Peer Y."/>
            <person name="Verrier P.J."/>
            <person name="Waters E."/>
            <person name="Wood A."/>
            <person name="Yang L."/>
            <person name="Cove D."/>
            <person name="Cuming A."/>
            <person name="Hasebe M."/>
            <person name="Lucas S."/>
            <person name="Mishler D.B."/>
            <person name="Reski R."/>
            <person name="Grigoriev I."/>
            <person name="Quatrano R.S."/>
            <person name="Boore J.L."/>
        </authorList>
    </citation>
    <scope>NUCLEOTIDE SEQUENCE [LARGE SCALE GENOMIC DNA]</scope>
    <source>
        <strain evidence="6 7">cv. Gransden 2004</strain>
    </source>
</reference>
<dbReference type="InterPro" id="IPR002401">
    <property type="entry name" value="Cyt_P450_E_grp-I"/>
</dbReference>
<dbReference type="InterPro" id="IPR001128">
    <property type="entry name" value="Cyt_P450"/>
</dbReference>
<dbReference type="STRING" id="3218.A0A2K1IKD5"/>
<evidence type="ECO:0000256" key="2">
    <source>
        <dbReference type="ARBA" id="ARBA00022723"/>
    </source>
</evidence>
<keyword evidence="2" id="KW-0479">Metal-binding</keyword>
<dbReference type="EnsemblPlants" id="Pp3c23_22290V3.1">
    <property type="protein sequence ID" value="Pp3c23_22290V3.1"/>
    <property type="gene ID" value="Pp3c23_22290"/>
</dbReference>
<dbReference type="InterPro" id="IPR036396">
    <property type="entry name" value="Cyt_P450_sf"/>
</dbReference>
<dbReference type="Gramene" id="Pp3c23_22290V3.1">
    <property type="protein sequence ID" value="Pp3c23_22290V3.1"/>
    <property type="gene ID" value="Pp3c23_22290"/>
</dbReference>
<dbReference type="EnsemblPlants" id="Pp3c23_22290V3.2">
    <property type="protein sequence ID" value="Pp3c23_22290V3.2"/>
    <property type="gene ID" value="Pp3c23_22290"/>
</dbReference>
<dbReference type="Proteomes" id="UP000006727">
    <property type="component" value="Chromosome 23"/>
</dbReference>
<organism evidence="5">
    <name type="scientific">Physcomitrium patens</name>
    <name type="common">Spreading-leaved earth moss</name>
    <name type="synonym">Physcomitrella patens</name>
    <dbReference type="NCBI Taxonomy" id="3218"/>
    <lineage>
        <taxon>Eukaryota</taxon>
        <taxon>Viridiplantae</taxon>
        <taxon>Streptophyta</taxon>
        <taxon>Embryophyta</taxon>
        <taxon>Bryophyta</taxon>
        <taxon>Bryophytina</taxon>
        <taxon>Bryopsida</taxon>
        <taxon>Funariidae</taxon>
        <taxon>Funariales</taxon>
        <taxon>Funariaceae</taxon>
        <taxon>Physcomitrium</taxon>
    </lineage>
</organism>
<reference evidence="5 7" key="2">
    <citation type="journal article" date="2018" name="Plant J.">
        <title>The Physcomitrella patens chromosome-scale assembly reveals moss genome structure and evolution.</title>
        <authorList>
            <person name="Lang D."/>
            <person name="Ullrich K.K."/>
            <person name="Murat F."/>
            <person name="Fuchs J."/>
            <person name="Jenkins J."/>
            <person name="Haas F.B."/>
            <person name="Piednoel M."/>
            <person name="Gundlach H."/>
            <person name="Van Bel M."/>
            <person name="Meyberg R."/>
            <person name="Vives C."/>
            <person name="Morata J."/>
            <person name="Symeonidi A."/>
            <person name="Hiss M."/>
            <person name="Muchero W."/>
            <person name="Kamisugi Y."/>
            <person name="Saleh O."/>
            <person name="Blanc G."/>
            <person name="Decker E.L."/>
            <person name="van Gessel N."/>
            <person name="Grimwood J."/>
            <person name="Hayes R.D."/>
            <person name="Graham S.W."/>
            <person name="Gunter L.E."/>
            <person name="McDaniel S.F."/>
            <person name="Hoernstein S.N.W."/>
            <person name="Larsson A."/>
            <person name="Li F.W."/>
            <person name="Perroud P.F."/>
            <person name="Phillips J."/>
            <person name="Ranjan P."/>
            <person name="Rokshar D.S."/>
            <person name="Rothfels C.J."/>
            <person name="Schneider L."/>
            <person name="Shu S."/>
            <person name="Stevenson D.W."/>
            <person name="Thummler F."/>
            <person name="Tillich M."/>
            <person name="Villarreal Aguilar J.C."/>
            <person name="Widiez T."/>
            <person name="Wong G.K."/>
            <person name="Wymore A."/>
            <person name="Zhang Y."/>
            <person name="Zimmer A.D."/>
            <person name="Quatrano R.S."/>
            <person name="Mayer K.F.X."/>
            <person name="Goodstein D."/>
            <person name="Casacuberta J.M."/>
            <person name="Vandepoele K."/>
            <person name="Reski R."/>
            <person name="Cuming A.C."/>
            <person name="Tuskan G.A."/>
            <person name="Maumus F."/>
            <person name="Salse J."/>
            <person name="Schmutz J."/>
            <person name="Rensing S.A."/>
        </authorList>
    </citation>
    <scope>NUCLEOTIDE SEQUENCE [LARGE SCALE GENOMIC DNA]</scope>
    <source>
        <strain evidence="6 7">cv. Gransden 2004</strain>
    </source>
</reference>
<dbReference type="SUPFAM" id="SSF48264">
    <property type="entry name" value="Cytochrome P450"/>
    <property type="match status" value="1"/>
</dbReference>
<dbReference type="AlphaFoldDB" id="A0A2K1IKD5"/>
<evidence type="ECO:0000313" key="5">
    <source>
        <dbReference type="EMBL" id="PNR29745.1"/>
    </source>
</evidence>
<evidence type="ECO:0000256" key="4">
    <source>
        <dbReference type="ARBA" id="ARBA00023004"/>
    </source>
</evidence>
<name>A0A2K1IKD5_PHYPA</name>
<evidence type="ECO:0000256" key="3">
    <source>
        <dbReference type="ARBA" id="ARBA00023002"/>
    </source>
</evidence>
<evidence type="ECO:0000256" key="1">
    <source>
        <dbReference type="ARBA" id="ARBA00010617"/>
    </source>
</evidence>
<keyword evidence="3" id="KW-0560">Oxidoreductase</keyword>
<reference evidence="6" key="3">
    <citation type="submission" date="2020-12" db="UniProtKB">
        <authorList>
            <consortium name="EnsemblPlants"/>
        </authorList>
    </citation>
    <scope>IDENTIFICATION</scope>
</reference>
<dbReference type="GO" id="GO:0016705">
    <property type="term" value="F:oxidoreductase activity, acting on paired donors, with incorporation or reduction of molecular oxygen"/>
    <property type="evidence" value="ECO:0007669"/>
    <property type="project" value="InterPro"/>
</dbReference>
<dbReference type="Pfam" id="PF00067">
    <property type="entry name" value="p450"/>
    <property type="match status" value="1"/>
</dbReference>
<dbReference type="PANTHER" id="PTHR47944:SF4">
    <property type="entry name" value="OS09G0441700 PROTEIN"/>
    <property type="match status" value="1"/>
</dbReference>
<accession>A0A2K1IKD5</accession>